<comment type="caution">
    <text evidence="1">The sequence shown here is derived from an EMBL/GenBank/DDBJ whole genome shotgun (WGS) entry which is preliminary data.</text>
</comment>
<protein>
    <submittedName>
        <fullName evidence="1">Uncharacterized protein</fullName>
    </submittedName>
</protein>
<dbReference type="EMBL" id="JASXSV010000007">
    <property type="protein sequence ID" value="MDP0588821.1"/>
    <property type="molecule type" value="Genomic_DNA"/>
</dbReference>
<keyword evidence="2" id="KW-1185">Reference proteome</keyword>
<name>A0AA90P0P9_9GAMM</name>
<evidence type="ECO:0000313" key="1">
    <source>
        <dbReference type="EMBL" id="MDP0588821.1"/>
    </source>
</evidence>
<organism evidence="1 2">
    <name type="scientific">Candidatus Endonucleibacter bathymodioli</name>
    <dbReference type="NCBI Taxonomy" id="539814"/>
    <lineage>
        <taxon>Bacteria</taxon>
        <taxon>Pseudomonadati</taxon>
        <taxon>Pseudomonadota</taxon>
        <taxon>Gammaproteobacteria</taxon>
        <taxon>Oceanospirillales</taxon>
        <taxon>Endozoicomonadaceae</taxon>
        <taxon>Candidatus Endonucleibacter</taxon>
    </lineage>
</organism>
<dbReference type="Proteomes" id="UP001178148">
    <property type="component" value="Unassembled WGS sequence"/>
</dbReference>
<proteinExistence type="predicted"/>
<dbReference type="AlphaFoldDB" id="A0AA90P0P9"/>
<evidence type="ECO:0000313" key="2">
    <source>
        <dbReference type="Proteomes" id="UP001178148"/>
    </source>
</evidence>
<accession>A0AA90P0P9</accession>
<gene>
    <name evidence="1" type="ORF">QS748_06350</name>
</gene>
<sequence>MGECRLAAEVLWGKKINLKYQELFGHITTFRIAVYHSYNNKKTGGEYLTNCPKLKDSLLALEAEPRDNPTDELSKKVNATVDDIAELVHPYLYLASKKSWCPTLIYNKIRLILPCALPCAICKVFNPTKATAGNGKT</sequence>
<reference evidence="1 2" key="1">
    <citation type="journal article" date="2023" name="bioRxiv">
        <title>An intranuclear bacterial parasite of deep-sea mussels expresses apoptosis inhibitors acquired from its host.</title>
        <authorList>
            <person name="Gonzalez Porras M.A."/>
            <person name="Assie A."/>
            <person name="Tietjen M."/>
            <person name="Violette M."/>
            <person name="Kleiner M."/>
            <person name="Gruber-Vodicka H."/>
            <person name="Dubilier N."/>
            <person name="Leisch N."/>
        </authorList>
    </citation>
    <scope>NUCLEOTIDE SEQUENCE [LARGE SCALE GENOMIC DNA]</scope>
    <source>
        <strain evidence="1">IAP13</strain>
    </source>
</reference>